<evidence type="ECO:0000313" key="2">
    <source>
        <dbReference type="Proteomes" id="UP001153069"/>
    </source>
</evidence>
<reference evidence="1" key="1">
    <citation type="submission" date="2020-06" db="EMBL/GenBank/DDBJ databases">
        <authorList>
            <consortium name="Plant Systems Biology data submission"/>
        </authorList>
    </citation>
    <scope>NUCLEOTIDE SEQUENCE</scope>
    <source>
        <strain evidence="1">D6</strain>
    </source>
</reference>
<proteinExistence type="predicted"/>
<protein>
    <submittedName>
        <fullName evidence="1">Uncharacterized protein</fullName>
    </submittedName>
</protein>
<keyword evidence="2" id="KW-1185">Reference proteome</keyword>
<dbReference type="AlphaFoldDB" id="A0A9N8H9B8"/>
<accession>A0A9N8H9B8</accession>
<name>A0A9N8H9B8_9STRA</name>
<comment type="caution">
    <text evidence="1">The sequence shown here is derived from an EMBL/GenBank/DDBJ whole genome shotgun (WGS) entry which is preliminary data.</text>
</comment>
<sequence>MDATLAQDDSRKDATKDLPKYYNGYQKEFKEWCTLGPNVSYRGQMTKPDKKEYPKYCSKSLAYEFMRDHFILRPQKHGKQGYVKKKAHSKSALDNIQKALKALYLRQKSEYSCAEEFVSFYGDKQPGEGGDINALII</sequence>
<evidence type="ECO:0000313" key="1">
    <source>
        <dbReference type="EMBL" id="CAB9504537.1"/>
    </source>
</evidence>
<dbReference type="Proteomes" id="UP001153069">
    <property type="component" value="Unassembled WGS sequence"/>
</dbReference>
<organism evidence="1 2">
    <name type="scientific">Seminavis robusta</name>
    <dbReference type="NCBI Taxonomy" id="568900"/>
    <lineage>
        <taxon>Eukaryota</taxon>
        <taxon>Sar</taxon>
        <taxon>Stramenopiles</taxon>
        <taxon>Ochrophyta</taxon>
        <taxon>Bacillariophyta</taxon>
        <taxon>Bacillariophyceae</taxon>
        <taxon>Bacillariophycidae</taxon>
        <taxon>Naviculales</taxon>
        <taxon>Naviculaceae</taxon>
        <taxon>Seminavis</taxon>
    </lineage>
</organism>
<dbReference type="EMBL" id="CAICTM010000199">
    <property type="protein sequence ID" value="CAB9504537.1"/>
    <property type="molecule type" value="Genomic_DNA"/>
</dbReference>
<gene>
    <name evidence="1" type="ORF">SEMRO_200_G084720.1</name>
</gene>